<keyword evidence="3" id="KW-1185">Reference proteome</keyword>
<gene>
    <name evidence="2" type="ORF">PR048_031689</name>
</gene>
<accession>A0ABQ9GA07</accession>
<comment type="caution">
    <text evidence="2">The sequence shown here is derived from an EMBL/GenBank/DDBJ whole genome shotgun (WGS) entry which is preliminary data.</text>
</comment>
<dbReference type="Proteomes" id="UP001159363">
    <property type="component" value="Chromosome 14"/>
</dbReference>
<feature type="compositionally biased region" description="Basic and acidic residues" evidence="1">
    <location>
        <begin position="444"/>
        <end position="459"/>
    </location>
</feature>
<evidence type="ECO:0000313" key="2">
    <source>
        <dbReference type="EMBL" id="KAJ8867884.1"/>
    </source>
</evidence>
<sequence length="1041" mass="114654">MIGWASMWERAMCLIGYCMLRSVRPVTPFCWRAYLQFVIQVIGSPPHSSVFSGDTGATQATRIPFAEGSYVGIVPDDAACRRGFLGISRLPCPFIPALLHTNLASPPSAPYWLNCRLTLAQSSPSTVTADNQCAVDVGICIHNIVEFNPHVIELANFPGRYWNNREPLEAGRNTSNQVENENAPSLLQKPNKKVAVTRVCIGRRIFACDRKITRILQVLEVAAIDLEAGVQTTPKVVKGMDEDMLRDSINSCPTGPLLMESSCTYVGIGKFREFNDLLARLHSPVYTGDSHICSLAADPHSSHRCYVVRENPRLDTTVKWMAQKSPDLASSQFIGRVVASSAVALSPIFHIALYFINFFMGYGDTFLDSCRTLPLLLYGSTLDTSTPHRDKRFSVGPPRCSSVEKRVPTRAVQPEREWLHSSTAANGETMPTRVYTVLSTGMQRRDKREIPDQTRRPEASFDTIPKCQNPGVTPPGNERYSPRWEANSLTTVPPRLPRVSVPNGIREATTGAAVSRMCRTPSGPMAEVLSTHHTAEAPVRRGLRNLACEIFIPLLIVCCLLEKVFSYLTGPLSIRKHRHGSYVIRVQTINTCQKAVAFHRRSRGEGVFPGFYLVITGIHSPAAGRQPGPAILFSGTEGAVRHDLPFNTRCRVRQGILNTRGDSRRVLLRWRAQPLPVAHCFQLGGSEPVYTVPCAGAGSALHLYPGRQDNAAGVEGRQQQQVVAETLDEAGACSMGGGGAIPPEDSIASRLLDLVRHRRRRPSGRAGMLSSMLSPLAIVDARELRVSPPFPPFFVAPEAGARGAVGILRGTEAKNAPPRRRLRARREVAMPSTGCSRLHSYVYTRTSDVHWLLPHRVASDTSHLTLWHLLLVSLRFCYWLRVVQGVSNKLRSNSDVNFSVHVLDIYLWPYYNASRQGKQDSVRSGVAPKFSHVAIVPGQRRRPAGFLGDLPFSPPLHSGDAPYSPHSILIGYQDFDDKSHPNGSLLSACMGHTFYLCASVLSDLGHDYTHVLGRVSALEVCFAGNRPDQKLTHGFPAAVHL</sequence>
<feature type="region of interest" description="Disordered" evidence="1">
    <location>
        <begin position="444"/>
        <end position="480"/>
    </location>
</feature>
<dbReference type="EMBL" id="JARBHB010000015">
    <property type="protein sequence ID" value="KAJ8867884.1"/>
    <property type="molecule type" value="Genomic_DNA"/>
</dbReference>
<protein>
    <submittedName>
        <fullName evidence="2">Uncharacterized protein</fullName>
    </submittedName>
</protein>
<reference evidence="2 3" key="1">
    <citation type="submission" date="2023-02" db="EMBL/GenBank/DDBJ databases">
        <title>LHISI_Scaffold_Assembly.</title>
        <authorList>
            <person name="Stuart O.P."/>
            <person name="Cleave R."/>
            <person name="Magrath M.J.L."/>
            <person name="Mikheyev A.S."/>
        </authorList>
    </citation>
    <scope>NUCLEOTIDE SEQUENCE [LARGE SCALE GENOMIC DNA]</scope>
    <source>
        <strain evidence="2">Daus_M_001</strain>
        <tissue evidence="2">Leg muscle</tissue>
    </source>
</reference>
<proteinExistence type="predicted"/>
<organism evidence="2 3">
    <name type="scientific">Dryococelus australis</name>
    <dbReference type="NCBI Taxonomy" id="614101"/>
    <lineage>
        <taxon>Eukaryota</taxon>
        <taxon>Metazoa</taxon>
        <taxon>Ecdysozoa</taxon>
        <taxon>Arthropoda</taxon>
        <taxon>Hexapoda</taxon>
        <taxon>Insecta</taxon>
        <taxon>Pterygota</taxon>
        <taxon>Neoptera</taxon>
        <taxon>Polyneoptera</taxon>
        <taxon>Phasmatodea</taxon>
        <taxon>Verophasmatodea</taxon>
        <taxon>Anareolatae</taxon>
        <taxon>Phasmatidae</taxon>
        <taxon>Eurycanthinae</taxon>
        <taxon>Dryococelus</taxon>
    </lineage>
</organism>
<evidence type="ECO:0000313" key="3">
    <source>
        <dbReference type="Proteomes" id="UP001159363"/>
    </source>
</evidence>
<evidence type="ECO:0000256" key="1">
    <source>
        <dbReference type="SAM" id="MobiDB-lite"/>
    </source>
</evidence>
<name>A0ABQ9GA07_9NEOP</name>